<evidence type="ECO:0000259" key="3">
    <source>
        <dbReference type="PROSITE" id="PS50125"/>
    </source>
</evidence>
<protein>
    <submittedName>
        <fullName evidence="4">AAA family ATPase</fullName>
    </submittedName>
</protein>
<dbReference type="InterPro" id="IPR029787">
    <property type="entry name" value="Nucleotide_cyclase"/>
</dbReference>
<dbReference type="Pfam" id="PF00211">
    <property type="entry name" value="Guanylate_cyc"/>
    <property type="match status" value="1"/>
</dbReference>
<dbReference type="PROSITE" id="PS50125">
    <property type="entry name" value="GUANYLATE_CYCLASE_2"/>
    <property type="match status" value="1"/>
</dbReference>
<proteinExistence type="predicted"/>
<dbReference type="SUPFAM" id="SSF52540">
    <property type="entry name" value="P-loop containing nucleoside triphosphate hydrolases"/>
    <property type="match status" value="1"/>
</dbReference>
<gene>
    <name evidence="4" type="ORF">F6X53_15835</name>
</gene>
<name>A0A6L3SWW6_9HYPH</name>
<dbReference type="Proteomes" id="UP000474159">
    <property type="component" value="Unassembled WGS sequence"/>
</dbReference>
<dbReference type="GO" id="GO:0009190">
    <property type="term" value="P:cyclic nucleotide biosynthetic process"/>
    <property type="evidence" value="ECO:0007669"/>
    <property type="project" value="InterPro"/>
</dbReference>
<dbReference type="CDD" id="cd07302">
    <property type="entry name" value="CHD"/>
    <property type="match status" value="1"/>
</dbReference>
<dbReference type="OrthoDB" id="9785312at2"/>
<dbReference type="Gene3D" id="3.30.70.1230">
    <property type="entry name" value="Nucleotide cyclase"/>
    <property type="match status" value="1"/>
</dbReference>
<keyword evidence="1" id="KW-0547">Nucleotide-binding</keyword>
<sequence length="1100" mass="120564">MTRLSGTVPSPSKSSPCIRRVTPVQRPTYELLNTGAQRYVAAGHWGSLGRMRSGCARFRPRDGRFGGVWRQDDRGGKVLERQSRRMIESGISLRGERRELTILFSDLVGFTKLSASLDPEDLNEVIGAFEQLCRRALRRFDGHLEGFHGDCVLAFFGYPAIRGDEAARAVMAALAIHEGFETQRFPQAGIVKVHSGIATGVTAVFLEDGTPRFVGEPVNLAARLQKMAGPGEILISEPTRALAGEAIETQHRGERFIKGVSDKRPIWRAVRPVQDSLKPKPIARGQTALIGREPELRVLAECWRQCLEGKGQRVVVSGEPGIGKSRLVRQFCDALSPAPRIINLRCDPRHASTAFHPFTEFLRALPRRDREAHPDAPERVQALLALISGEDGAALPSASTRGSPALAGAQTDDPAAIRRAILDQLTAFATGIAARGPTLIVLEDAHWIDPSSREFLNDLGGSLQDSRTLLLITSRHPARQEGRAVRETVLALNRLSDDDATRMLGFLLTQHQNVPSLTREICARASGLPLFIEQVALAVNQESGTQANGKGRCADPAQVLTRMPRSVQELVLIGLDQTASAKKIAQIASVIGNEFDLETLQRLVAAPPQALRRAISLLQTSGLIKPLSAPDRFAFHHALVREAAYDSLLRKDRIALHRRVAEILQRGEASGAQAGPAVAAYHYTEAGLIEEAARSRIAAAGHALECAANFEVIAHASEALALLERQPARTRETRLELAAQLLLGTALWSVEGFASTEVEKAFKRAQVLAERCGDAQQLLVAYRGLFGCFYARGRLERAAQKADKVKALAEGLRERSAHCIGHLCAGQTALWRGRLIESQTQLELSLLEYDEVDQRRRLLSFQIDPAVNAGLHLSWGLWLQGNPAQAKTCSDAALSAAREFGQPFGLAMALFWKAVLHTWLAERGVARELRRELCEIAAKHTISYLSAPATILEGEDRIDRGDHQHGIQLVTSGLRAFQSRRGGLGMPWSMSIIAEGCLRGGQIEAGTRAIATALSAVRSNQERYWEAELHRLNAELIFARPVIDQRALSRSLSRAFAVARSQNALSLQWRIEQSVSRMCANHDRDLPVFQTIGRTARISE</sequence>
<dbReference type="InterPro" id="IPR027417">
    <property type="entry name" value="P-loop_NTPase"/>
</dbReference>
<dbReference type="SUPFAM" id="SSF55073">
    <property type="entry name" value="Nucleotide cyclase"/>
    <property type="match status" value="1"/>
</dbReference>
<dbReference type="PANTHER" id="PTHR16305">
    <property type="entry name" value="TESTICULAR SOLUBLE ADENYLYL CYCLASE"/>
    <property type="match status" value="1"/>
</dbReference>
<evidence type="ECO:0000313" key="4">
    <source>
        <dbReference type="EMBL" id="KAB1078222.1"/>
    </source>
</evidence>
<feature type="domain" description="Guanylate cyclase" evidence="3">
    <location>
        <begin position="101"/>
        <end position="225"/>
    </location>
</feature>
<keyword evidence="2" id="KW-0067">ATP-binding</keyword>
<evidence type="ECO:0000256" key="1">
    <source>
        <dbReference type="ARBA" id="ARBA00022741"/>
    </source>
</evidence>
<comment type="caution">
    <text evidence="4">The sequence shown here is derived from an EMBL/GenBank/DDBJ whole genome shotgun (WGS) entry which is preliminary data.</text>
</comment>
<organism evidence="4 5">
    <name type="scientific">Methylobacterium soli</name>
    <dbReference type="NCBI Taxonomy" id="553447"/>
    <lineage>
        <taxon>Bacteria</taxon>
        <taxon>Pseudomonadati</taxon>
        <taxon>Pseudomonadota</taxon>
        <taxon>Alphaproteobacteria</taxon>
        <taxon>Hyphomicrobiales</taxon>
        <taxon>Methylobacteriaceae</taxon>
        <taxon>Methylobacterium</taxon>
    </lineage>
</organism>
<dbReference type="InterPro" id="IPR001054">
    <property type="entry name" value="A/G_cyclase"/>
</dbReference>
<evidence type="ECO:0000256" key="2">
    <source>
        <dbReference type="ARBA" id="ARBA00022840"/>
    </source>
</evidence>
<dbReference type="PANTHER" id="PTHR16305:SF28">
    <property type="entry name" value="GUANYLATE CYCLASE DOMAIN-CONTAINING PROTEIN"/>
    <property type="match status" value="1"/>
</dbReference>
<dbReference type="GO" id="GO:0005737">
    <property type="term" value="C:cytoplasm"/>
    <property type="evidence" value="ECO:0007669"/>
    <property type="project" value="TreeGrafter"/>
</dbReference>
<accession>A0A6L3SWW6</accession>
<keyword evidence="5" id="KW-1185">Reference proteome</keyword>
<dbReference type="InterPro" id="IPR041664">
    <property type="entry name" value="AAA_16"/>
</dbReference>
<dbReference type="Pfam" id="PF13191">
    <property type="entry name" value="AAA_16"/>
    <property type="match status" value="1"/>
</dbReference>
<evidence type="ECO:0000313" key="5">
    <source>
        <dbReference type="Proteomes" id="UP000474159"/>
    </source>
</evidence>
<dbReference type="EMBL" id="VZZK01000015">
    <property type="protein sequence ID" value="KAB1078222.1"/>
    <property type="molecule type" value="Genomic_DNA"/>
</dbReference>
<dbReference type="SMART" id="SM00044">
    <property type="entry name" value="CYCc"/>
    <property type="match status" value="1"/>
</dbReference>
<dbReference type="GO" id="GO:0005524">
    <property type="term" value="F:ATP binding"/>
    <property type="evidence" value="ECO:0007669"/>
    <property type="project" value="UniProtKB-KW"/>
</dbReference>
<dbReference type="GO" id="GO:0004016">
    <property type="term" value="F:adenylate cyclase activity"/>
    <property type="evidence" value="ECO:0007669"/>
    <property type="project" value="TreeGrafter"/>
</dbReference>
<dbReference type="GO" id="GO:0035556">
    <property type="term" value="P:intracellular signal transduction"/>
    <property type="evidence" value="ECO:0007669"/>
    <property type="project" value="InterPro"/>
</dbReference>
<reference evidence="4 5" key="1">
    <citation type="submission" date="2019-09" db="EMBL/GenBank/DDBJ databases">
        <title>YIM 48816 draft genome.</title>
        <authorList>
            <person name="Jiang L."/>
        </authorList>
    </citation>
    <scope>NUCLEOTIDE SEQUENCE [LARGE SCALE GENOMIC DNA]</scope>
    <source>
        <strain evidence="4 5">YIM 48816</strain>
    </source>
</reference>
<dbReference type="AlphaFoldDB" id="A0A6L3SWW6"/>
<dbReference type="Gene3D" id="3.40.50.300">
    <property type="entry name" value="P-loop containing nucleotide triphosphate hydrolases"/>
    <property type="match status" value="1"/>
</dbReference>